<dbReference type="EMBL" id="RSED01000012">
    <property type="protein sequence ID" value="RRS03457.1"/>
    <property type="molecule type" value="Genomic_DNA"/>
</dbReference>
<feature type="chain" id="PRO_5018648937" evidence="2">
    <location>
        <begin position="31"/>
        <end position="143"/>
    </location>
</feature>
<dbReference type="AlphaFoldDB" id="A0A3R8S0V4"/>
<evidence type="ECO:0000313" key="3">
    <source>
        <dbReference type="EMBL" id="RRS03457.1"/>
    </source>
</evidence>
<proteinExistence type="predicted"/>
<reference evidence="3 4" key="1">
    <citation type="submission" date="2018-12" db="EMBL/GenBank/DDBJ databases">
        <title>The whole draft genome of Aquabacterium sp. SJQ9.</title>
        <authorList>
            <person name="Sun L."/>
            <person name="Gao X."/>
            <person name="Chen W."/>
            <person name="Huang K."/>
        </authorList>
    </citation>
    <scope>NUCLEOTIDE SEQUENCE [LARGE SCALE GENOMIC DNA]</scope>
    <source>
        <strain evidence="3 4">SJQ9</strain>
    </source>
</reference>
<accession>A0A3R8S0V4</accession>
<keyword evidence="1" id="KW-0472">Membrane</keyword>
<name>A0A3R8S0V4_9BURK</name>
<evidence type="ECO:0000313" key="4">
    <source>
        <dbReference type="Proteomes" id="UP000269265"/>
    </source>
</evidence>
<keyword evidence="2" id="KW-0732">Signal</keyword>
<organism evidence="3 4">
    <name type="scientific">Aquabacterium soli</name>
    <dbReference type="NCBI Taxonomy" id="2493092"/>
    <lineage>
        <taxon>Bacteria</taxon>
        <taxon>Pseudomonadati</taxon>
        <taxon>Pseudomonadota</taxon>
        <taxon>Betaproteobacteria</taxon>
        <taxon>Burkholderiales</taxon>
        <taxon>Aquabacterium</taxon>
    </lineage>
</organism>
<gene>
    <name evidence="3" type="ORF">EIP75_15370</name>
</gene>
<feature type="transmembrane region" description="Helical" evidence="1">
    <location>
        <begin position="44"/>
        <end position="66"/>
    </location>
</feature>
<dbReference type="OrthoDB" id="5986644at2"/>
<evidence type="ECO:0000256" key="1">
    <source>
        <dbReference type="SAM" id="Phobius"/>
    </source>
</evidence>
<comment type="caution">
    <text evidence="3">The sequence shown here is derived from an EMBL/GenBank/DDBJ whole genome shotgun (WGS) entry which is preliminary data.</text>
</comment>
<feature type="signal peptide" evidence="2">
    <location>
        <begin position="1"/>
        <end position="30"/>
    </location>
</feature>
<evidence type="ECO:0000256" key="2">
    <source>
        <dbReference type="SAM" id="SignalP"/>
    </source>
</evidence>
<sequence>MNRGFWGLQRASGAFCLALAVALAPIRAQADAPSEASALSAVPVAVSVVAPSMVLSAGVVLTVVAVETLAEGTVWVLQRASDGARVVIKVLGKAAGAASVAAGTVVTVSAVGAGVVLSAAGQVLAFVPNTLGKALLHHERVID</sequence>
<dbReference type="Proteomes" id="UP000269265">
    <property type="component" value="Unassembled WGS sequence"/>
</dbReference>
<keyword evidence="4" id="KW-1185">Reference proteome</keyword>
<protein>
    <submittedName>
        <fullName evidence="3">Uncharacterized protein</fullName>
    </submittedName>
</protein>
<keyword evidence="1" id="KW-0812">Transmembrane</keyword>
<keyword evidence="1" id="KW-1133">Transmembrane helix</keyword>